<evidence type="ECO:0000256" key="3">
    <source>
        <dbReference type="ARBA" id="ARBA00022475"/>
    </source>
</evidence>
<comment type="caution">
    <text evidence="14">The sequence shown here is derived from an EMBL/GenBank/DDBJ whole genome shotgun (WGS) entry which is preliminary data.</text>
</comment>
<evidence type="ECO:0000256" key="11">
    <source>
        <dbReference type="SAM" id="Phobius"/>
    </source>
</evidence>
<evidence type="ECO:0000256" key="1">
    <source>
        <dbReference type="ARBA" id="ARBA00004377"/>
    </source>
</evidence>
<evidence type="ECO:0000256" key="5">
    <source>
        <dbReference type="ARBA" id="ARBA00022519"/>
    </source>
</evidence>
<dbReference type="Proteomes" id="UP000035369">
    <property type="component" value="Unassembled WGS sequence"/>
</dbReference>
<evidence type="ECO:0000256" key="7">
    <source>
        <dbReference type="ARBA" id="ARBA00022989"/>
    </source>
</evidence>
<keyword evidence="3" id="KW-1003">Cell membrane</keyword>
<dbReference type="SUPFAM" id="SSF54523">
    <property type="entry name" value="Pili subunits"/>
    <property type="match status" value="1"/>
</dbReference>
<dbReference type="AlphaFoldDB" id="A0A0G8ZG68"/>
<dbReference type="InterPro" id="IPR022346">
    <property type="entry name" value="T2SS_GspH"/>
</dbReference>
<keyword evidence="7 11" id="KW-1133">Transmembrane helix</keyword>
<reference evidence="15 17" key="2">
    <citation type="submission" date="2018-02" db="EMBL/GenBank/DDBJ databases">
        <title>Characterization of Xanthomonas diversity in transplant houses and field plants.</title>
        <authorList>
            <person name="Abrahamian P."/>
            <person name="Timilsina S."/>
            <person name="Minsavage G.V."/>
            <person name="Goss E.M."/>
            <person name="Jones J.B."/>
            <person name="Vallad G.E."/>
        </authorList>
    </citation>
    <scope>NUCLEOTIDE SEQUENCE [LARGE SCALE GENOMIC DNA]</scope>
    <source>
        <strain evidence="15 17">GEV2132</strain>
    </source>
</reference>
<evidence type="ECO:0000256" key="6">
    <source>
        <dbReference type="ARBA" id="ARBA00022692"/>
    </source>
</evidence>
<dbReference type="Pfam" id="PF12019">
    <property type="entry name" value="GspH"/>
    <property type="match status" value="1"/>
</dbReference>
<dbReference type="InterPro" id="IPR045584">
    <property type="entry name" value="Pilin-like"/>
</dbReference>
<dbReference type="KEGG" id="xpe:BJD13_03335"/>
<reference evidence="13 16" key="1">
    <citation type="submission" date="2015-02" db="EMBL/GenBank/DDBJ databases">
        <title>Whole genome sequencing of multiple isolates of three species of pepper and tomato-infecting xanthomonads reveals genetic diversity in field strains and pinpoints effectors responsible for host specificity.</title>
        <authorList>
            <person name="Schwartz A."/>
            <person name="Dahlbeck D."/>
            <person name="Staskawicz B."/>
            <person name="Bart R."/>
            <person name="Potnis N."/>
            <person name="Minsavage G."/>
            <person name="Timilsina S."/>
            <person name="Goss E."/>
            <person name="Jones J."/>
            <person name="Vallad G."/>
            <person name="Barak J."/>
            <person name="Miller S."/>
            <person name="Ritchie D."/>
            <person name="Martins J.Jr."/>
            <person name="Patane J.S."/>
            <person name="Setubal J.C."/>
        </authorList>
    </citation>
    <scope>NUCLEOTIDE SEQUENCE [LARGE SCALE GENOMIC DNA]</scope>
    <source>
        <strain evidence="13 16">Xp3-15</strain>
    </source>
</reference>
<evidence type="ECO:0000256" key="9">
    <source>
        <dbReference type="ARBA" id="ARBA00025772"/>
    </source>
</evidence>
<sequence>MDAAGYSSARGYTAVQLLIVMAIIGIGAAIGMPSFKSLIEWQRATTRVHLLTAHLAMARSLAVTQGGPVSLCPSMDGTRCRTDRIWSQGWILFKDPGRDGHPPNAASVVRVEQDSATGGIDIVSTAGRSIVRFLPNGRSSGTNITISLCSNARRLADVVVNNSGRARTVRYTSPTSCAAR</sequence>
<comment type="similarity">
    <text evidence="9">Belongs to the GSP H family.</text>
</comment>
<name>A0A0G8ZG68_XANPE</name>
<dbReference type="Proteomes" id="UP000289372">
    <property type="component" value="Unassembled WGS sequence"/>
</dbReference>
<evidence type="ECO:0000256" key="8">
    <source>
        <dbReference type="ARBA" id="ARBA00023136"/>
    </source>
</evidence>
<feature type="domain" description="General secretion pathway GspH" evidence="12">
    <location>
        <begin position="50"/>
        <end position="164"/>
    </location>
</feature>
<evidence type="ECO:0000313" key="17">
    <source>
        <dbReference type="Proteomes" id="UP000289372"/>
    </source>
</evidence>
<dbReference type="GO" id="GO:0005886">
    <property type="term" value="C:plasma membrane"/>
    <property type="evidence" value="ECO:0007669"/>
    <property type="project" value="UniProtKB-SubCell"/>
</dbReference>
<evidence type="ECO:0000256" key="10">
    <source>
        <dbReference type="ARBA" id="ARBA00030775"/>
    </source>
</evidence>
<keyword evidence="4" id="KW-0488">Methylation</keyword>
<dbReference type="RefSeq" id="WP_008570997.1">
    <property type="nucleotide sequence ID" value="NZ_CP018475.1"/>
</dbReference>
<keyword evidence="16" id="KW-1185">Reference proteome</keyword>
<dbReference type="EMBL" id="JZUY01000048">
    <property type="protein sequence ID" value="KLC02978.1"/>
    <property type="molecule type" value="Genomic_DNA"/>
</dbReference>
<evidence type="ECO:0000256" key="2">
    <source>
        <dbReference type="ARBA" id="ARBA00021549"/>
    </source>
</evidence>
<evidence type="ECO:0000313" key="16">
    <source>
        <dbReference type="Proteomes" id="UP000035369"/>
    </source>
</evidence>
<organism evidence="14 18">
    <name type="scientific">Xanthomonas perforans</name>
    <dbReference type="NCBI Taxonomy" id="442694"/>
    <lineage>
        <taxon>Bacteria</taxon>
        <taxon>Pseudomonadati</taxon>
        <taxon>Pseudomonadota</taxon>
        <taxon>Gammaproteobacteria</taxon>
        <taxon>Lysobacterales</taxon>
        <taxon>Lysobacteraceae</taxon>
        <taxon>Xanthomonas</taxon>
    </lineage>
</organism>
<evidence type="ECO:0000256" key="4">
    <source>
        <dbReference type="ARBA" id="ARBA00022481"/>
    </source>
</evidence>
<evidence type="ECO:0000313" key="15">
    <source>
        <dbReference type="EMBL" id="RXD52842.1"/>
    </source>
</evidence>
<dbReference type="EMBL" id="JAAGYU010000033">
    <property type="protein sequence ID" value="NEL76487.1"/>
    <property type="molecule type" value="Genomic_DNA"/>
</dbReference>
<dbReference type="Gene3D" id="3.55.40.10">
    <property type="entry name" value="minor pseudopilin epsh domain"/>
    <property type="match status" value="1"/>
</dbReference>
<evidence type="ECO:0000313" key="18">
    <source>
        <dbReference type="Proteomes" id="UP000471082"/>
    </source>
</evidence>
<evidence type="ECO:0000313" key="13">
    <source>
        <dbReference type="EMBL" id="KLC02978.1"/>
    </source>
</evidence>
<protein>
    <recommendedName>
        <fullName evidence="2">Type II secretion system protein H</fullName>
    </recommendedName>
    <alternativeName>
        <fullName evidence="10">General secretion pathway protein H</fullName>
    </alternativeName>
</protein>
<dbReference type="GO" id="GO:0015627">
    <property type="term" value="C:type II protein secretion system complex"/>
    <property type="evidence" value="ECO:0007669"/>
    <property type="project" value="InterPro"/>
</dbReference>
<gene>
    <name evidence="15" type="ORF">DB769_13985</name>
    <name evidence="14" type="ORF">G3W61_09500</name>
    <name evidence="13" type="ORF">XP315_19250</name>
</gene>
<keyword evidence="6 11" id="KW-0812">Transmembrane</keyword>
<feature type="transmembrane region" description="Helical" evidence="11">
    <location>
        <begin position="12"/>
        <end position="33"/>
    </location>
</feature>
<dbReference type="GeneID" id="61779472"/>
<keyword evidence="5" id="KW-0997">Cell inner membrane</keyword>
<evidence type="ECO:0000313" key="14">
    <source>
        <dbReference type="EMBL" id="NEL76487.1"/>
    </source>
</evidence>
<reference evidence="14 18" key="3">
    <citation type="submission" date="2019-11" db="EMBL/GenBank/DDBJ databases">
        <title>Genome-resolved metagenomics to study the prevalence of co-infection and intraspecific heterogeneity among plant pathogen metapopulations.</title>
        <authorList>
            <person name="Newberry E."/>
            <person name="Bhandari R."/>
            <person name="Kemble J."/>
            <person name="Sikora E."/>
            <person name="Potnis N."/>
        </authorList>
    </citation>
    <scope>NUCLEOTIDE SEQUENCE [LARGE SCALE GENOMIC DNA]</scope>
    <source>
        <strain evidence="14">Xp_Tom_Tuscaloosa_18b</strain>
    </source>
</reference>
<accession>A0A0G8ZG68</accession>
<dbReference type="Proteomes" id="UP000471082">
    <property type="component" value="Unassembled WGS sequence"/>
</dbReference>
<dbReference type="GO" id="GO:0015628">
    <property type="term" value="P:protein secretion by the type II secretion system"/>
    <property type="evidence" value="ECO:0007669"/>
    <property type="project" value="InterPro"/>
</dbReference>
<comment type="subcellular location">
    <subcellularLocation>
        <location evidence="1">Cell inner membrane</location>
        <topology evidence="1">Single-pass membrane protein</topology>
    </subcellularLocation>
</comment>
<evidence type="ECO:0000259" key="12">
    <source>
        <dbReference type="Pfam" id="PF12019"/>
    </source>
</evidence>
<keyword evidence="8 11" id="KW-0472">Membrane</keyword>
<proteinExistence type="inferred from homology"/>
<dbReference type="EMBL" id="PUUL01000079">
    <property type="protein sequence ID" value="RXD52842.1"/>
    <property type="molecule type" value="Genomic_DNA"/>
</dbReference>